<sequence length="218" mass="25117">MFLERFCVKLLRLDVKKKQKARLQLQLFLQPFFSVNNYDPAYFGSGTKLTVLEPGREPRPPVKVRVFEPSKKECSKDQKTLVCVASGFYPDHVSVSWKIDDENVTEGVATDSEAKRSGEFYRISSRLTVTPETWFSSRTFTCTVSFFNGSTTTFYSGYITRKENEIPSGTELSRDKYLWISQSAKLSYIIFIAKSCVYGAFIWFVAWKLQSSYEKRGK</sequence>
<dbReference type="InterPro" id="IPR003597">
    <property type="entry name" value="Ig_C1-set"/>
</dbReference>
<dbReference type="PANTHER" id="PTHR19944">
    <property type="entry name" value="MHC CLASS II-RELATED"/>
    <property type="match status" value="1"/>
</dbReference>
<dbReference type="InterPro" id="IPR050160">
    <property type="entry name" value="MHC/Immunoglobulin"/>
</dbReference>
<evidence type="ECO:0000313" key="5">
    <source>
        <dbReference type="EMBL" id="RVE57545.1"/>
    </source>
</evidence>
<keyword evidence="3" id="KW-0472">Membrane</keyword>
<dbReference type="OrthoDB" id="9049585at2759"/>
<protein>
    <recommendedName>
        <fullName evidence="4">Ig-like domain-containing protein</fullName>
    </recommendedName>
</protein>
<organism evidence="5 6">
    <name type="scientific">Oryzias javanicus</name>
    <name type="common">Javanese ricefish</name>
    <name type="synonym">Aplocheilus javanicus</name>
    <dbReference type="NCBI Taxonomy" id="123683"/>
    <lineage>
        <taxon>Eukaryota</taxon>
        <taxon>Metazoa</taxon>
        <taxon>Chordata</taxon>
        <taxon>Craniata</taxon>
        <taxon>Vertebrata</taxon>
        <taxon>Euteleostomi</taxon>
        <taxon>Actinopterygii</taxon>
        <taxon>Neopterygii</taxon>
        <taxon>Teleostei</taxon>
        <taxon>Neoteleostei</taxon>
        <taxon>Acanthomorphata</taxon>
        <taxon>Ovalentaria</taxon>
        <taxon>Atherinomorphae</taxon>
        <taxon>Beloniformes</taxon>
        <taxon>Adrianichthyidae</taxon>
        <taxon>Oryziinae</taxon>
        <taxon>Oryzias</taxon>
    </lineage>
</organism>
<dbReference type="SMART" id="SM00407">
    <property type="entry name" value="IGc1"/>
    <property type="match status" value="1"/>
</dbReference>
<dbReference type="Gene3D" id="2.60.40.10">
    <property type="entry name" value="Immunoglobulins"/>
    <property type="match status" value="1"/>
</dbReference>
<evidence type="ECO:0000313" key="6">
    <source>
        <dbReference type="Proteomes" id="UP000283210"/>
    </source>
</evidence>
<dbReference type="EMBL" id="CM012458">
    <property type="protein sequence ID" value="RVE57545.1"/>
    <property type="molecule type" value="Genomic_DNA"/>
</dbReference>
<dbReference type="PANTHER" id="PTHR19944:SF98">
    <property type="entry name" value="IG-LIKE DOMAIN-CONTAINING PROTEIN"/>
    <property type="match status" value="1"/>
</dbReference>
<dbReference type="InterPro" id="IPR013783">
    <property type="entry name" value="Ig-like_fold"/>
</dbReference>
<name>A0A437C4D3_ORYJA</name>
<reference evidence="5 6" key="1">
    <citation type="submission" date="2018-11" db="EMBL/GenBank/DDBJ databases">
        <authorList>
            <person name="Lopez-Roques C."/>
            <person name="Donnadieu C."/>
            <person name="Bouchez O."/>
            <person name="Klopp C."/>
            <person name="Cabau C."/>
            <person name="Zahm M."/>
        </authorList>
    </citation>
    <scope>NUCLEOTIDE SEQUENCE [LARGE SCALE GENOMIC DNA]</scope>
    <source>
        <strain evidence="5">RS831</strain>
        <tissue evidence="5">Whole body</tissue>
    </source>
</reference>
<evidence type="ECO:0000256" key="2">
    <source>
        <dbReference type="ARBA" id="ARBA00023319"/>
    </source>
</evidence>
<reference evidence="5 6" key="2">
    <citation type="submission" date="2019-01" db="EMBL/GenBank/DDBJ databases">
        <title>A chromosome length genome reference of the Java medaka (oryzias javanicus).</title>
        <authorList>
            <person name="Herpin A."/>
            <person name="Takehana Y."/>
            <person name="Naruse K."/>
            <person name="Ansai S."/>
            <person name="Kawaguchi M."/>
        </authorList>
    </citation>
    <scope>NUCLEOTIDE SEQUENCE [LARGE SCALE GENOMIC DNA]</scope>
    <source>
        <strain evidence="5">RS831</strain>
        <tissue evidence="5">Whole body</tissue>
    </source>
</reference>
<dbReference type="Pfam" id="PF07654">
    <property type="entry name" value="C1-set"/>
    <property type="match status" value="1"/>
</dbReference>
<accession>A0A437C4D3</accession>
<proteinExistence type="predicted"/>
<keyword evidence="1" id="KW-1015">Disulfide bond</keyword>
<keyword evidence="6" id="KW-1185">Reference proteome</keyword>
<gene>
    <name evidence="5" type="ORF">OJAV_G00217290</name>
</gene>
<dbReference type="PROSITE" id="PS50835">
    <property type="entry name" value="IG_LIKE"/>
    <property type="match status" value="1"/>
</dbReference>
<evidence type="ECO:0000259" key="4">
    <source>
        <dbReference type="PROSITE" id="PS50835"/>
    </source>
</evidence>
<dbReference type="Proteomes" id="UP000283210">
    <property type="component" value="Chromosome 22"/>
</dbReference>
<keyword evidence="3" id="KW-1133">Transmembrane helix</keyword>
<evidence type="ECO:0000256" key="3">
    <source>
        <dbReference type="SAM" id="Phobius"/>
    </source>
</evidence>
<keyword evidence="2" id="KW-0393">Immunoglobulin domain</keyword>
<dbReference type="AlphaFoldDB" id="A0A437C4D3"/>
<dbReference type="SUPFAM" id="SSF48726">
    <property type="entry name" value="Immunoglobulin"/>
    <property type="match status" value="1"/>
</dbReference>
<dbReference type="InterPro" id="IPR036179">
    <property type="entry name" value="Ig-like_dom_sf"/>
</dbReference>
<dbReference type="FunFam" id="2.60.40.10:FF:000283">
    <property type="entry name" value="Immunoglobulin kappa constant"/>
    <property type="match status" value="1"/>
</dbReference>
<evidence type="ECO:0000256" key="1">
    <source>
        <dbReference type="ARBA" id="ARBA00023157"/>
    </source>
</evidence>
<feature type="transmembrane region" description="Helical" evidence="3">
    <location>
        <begin position="186"/>
        <end position="206"/>
    </location>
</feature>
<feature type="domain" description="Ig-like" evidence="4">
    <location>
        <begin position="60"/>
        <end position="160"/>
    </location>
</feature>
<dbReference type="InterPro" id="IPR007110">
    <property type="entry name" value="Ig-like_dom"/>
</dbReference>
<keyword evidence="3" id="KW-0812">Transmembrane</keyword>